<dbReference type="Proteomes" id="UP000019277">
    <property type="component" value="Unassembled WGS sequence"/>
</dbReference>
<dbReference type="OrthoDB" id="3371801at2"/>
<organism evidence="2 3">
    <name type="scientific">Actinokineospora spheciospongiae</name>
    <dbReference type="NCBI Taxonomy" id="909613"/>
    <lineage>
        <taxon>Bacteria</taxon>
        <taxon>Bacillati</taxon>
        <taxon>Actinomycetota</taxon>
        <taxon>Actinomycetes</taxon>
        <taxon>Pseudonocardiales</taxon>
        <taxon>Pseudonocardiaceae</taxon>
        <taxon>Actinokineospora</taxon>
    </lineage>
</organism>
<gene>
    <name evidence="2" type="ORF">UO65_2854</name>
</gene>
<proteinExistence type="predicted"/>
<feature type="transmembrane region" description="Helical" evidence="1">
    <location>
        <begin position="173"/>
        <end position="190"/>
    </location>
</feature>
<feature type="transmembrane region" description="Helical" evidence="1">
    <location>
        <begin position="80"/>
        <end position="103"/>
    </location>
</feature>
<dbReference type="AlphaFoldDB" id="W7ILM3"/>
<feature type="transmembrane region" description="Helical" evidence="1">
    <location>
        <begin position="50"/>
        <end position="68"/>
    </location>
</feature>
<accession>W7ILM3</accession>
<feature type="transmembrane region" description="Helical" evidence="1">
    <location>
        <begin position="123"/>
        <end position="142"/>
    </location>
</feature>
<keyword evidence="1" id="KW-0472">Membrane</keyword>
<protein>
    <recommendedName>
        <fullName evidence="4">Integral membrane protein</fullName>
    </recommendedName>
</protein>
<comment type="caution">
    <text evidence="2">The sequence shown here is derived from an EMBL/GenBank/DDBJ whole genome shotgun (WGS) entry which is preliminary data.</text>
</comment>
<keyword evidence="1" id="KW-1133">Transmembrane helix</keyword>
<dbReference type="EMBL" id="AYXG01000101">
    <property type="protein sequence ID" value="EWC61795.1"/>
    <property type="molecule type" value="Genomic_DNA"/>
</dbReference>
<dbReference type="RefSeq" id="WP_052021160.1">
    <property type="nucleotide sequence ID" value="NZ_AYXG01000101.1"/>
</dbReference>
<evidence type="ECO:0000256" key="1">
    <source>
        <dbReference type="SAM" id="Phobius"/>
    </source>
</evidence>
<evidence type="ECO:0008006" key="4">
    <source>
        <dbReference type="Google" id="ProtNLM"/>
    </source>
</evidence>
<dbReference type="eggNOG" id="ENOG503087Y">
    <property type="taxonomic scope" value="Bacteria"/>
</dbReference>
<dbReference type="STRING" id="909613.UO65_2854"/>
<name>W7ILM3_9PSEU</name>
<keyword evidence="3" id="KW-1185">Reference proteome</keyword>
<feature type="transmembrane region" description="Helical" evidence="1">
    <location>
        <begin position="149"/>
        <end position="167"/>
    </location>
</feature>
<evidence type="ECO:0000313" key="2">
    <source>
        <dbReference type="EMBL" id="EWC61795.1"/>
    </source>
</evidence>
<sequence>MATLTTPTTGTTVPPGLFRFGRASGIAAGALIGVPGAIEGFTGETAPTSTLVGVSPALAFPFLIALYLRHAHPRDRFALTAFATNLIGLGLFGASAFTLNLALFHLPQPALQTLLEGPTRPALFASAALFAVGSVLFGAFLIRSRTAPTVASWLYTGAFPLFALLAPLPDSPLTSALHAVVGTAVVWLSLDLGRHRSDPAA</sequence>
<keyword evidence="1" id="KW-0812">Transmembrane</keyword>
<evidence type="ECO:0000313" key="3">
    <source>
        <dbReference type="Proteomes" id="UP000019277"/>
    </source>
</evidence>
<reference evidence="2 3" key="1">
    <citation type="journal article" date="2014" name="Genome Announc.">
        <title>Draft Genome Sequence of the Antitrypanosomally Active Sponge-Associated Bacterium Actinokineospora sp. Strain EG49.</title>
        <authorList>
            <person name="Harjes J."/>
            <person name="Ryu T."/>
            <person name="Abdelmohsen U.R."/>
            <person name="Moitinho-Silva L."/>
            <person name="Horn H."/>
            <person name="Ravasi T."/>
            <person name="Hentschel U."/>
        </authorList>
    </citation>
    <scope>NUCLEOTIDE SEQUENCE [LARGE SCALE GENOMIC DNA]</scope>
    <source>
        <strain evidence="2 3">EG49</strain>
    </source>
</reference>